<proteinExistence type="predicted"/>
<reference evidence="1 2" key="1">
    <citation type="journal article" date="2012" name="PLoS Pathog.">
        <title>Diverse lifestyles and strategies of plant pathogenesis encoded in the genomes of eighteen Dothideomycetes fungi.</title>
        <authorList>
            <person name="Ohm R.A."/>
            <person name="Feau N."/>
            <person name="Henrissat B."/>
            <person name="Schoch C.L."/>
            <person name="Horwitz B.A."/>
            <person name="Barry K.W."/>
            <person name="Condon B.J."/>
            <person name="Copeland A.C."/>
            <person name="Dhillon B."/>
            <person name="Glaser F."/>
            <person name="Hesse C.N."/>
            <person name="Kosti I."/>
            <person name="LaButti K."/>
            <person name="Lindquist E.A."/>
            <person name="Lucas S."/>
            <person name="Salamov A.A."/>
            <person name="Bradshaw R.E."/>
            <person name="Ciuffetti L."/>
            <person name="Hamelin R.C."/>
            <person name="Kema G.H.J."/>
            <person name="Lawrence C."/>
            <person name="Scott J.A."/>
            <person name="Spatafora J.W."/>
            <person name="Turgeon B.G."/>
            <person name="de Wit P.J.G.M."/>
            <person name="Zhong S."/>
            <person name="Goodwin S.B."/>
            <person name="Grigoriev I.V."/>
        </authorList>
    </citation>
    <scope>NUCLEOTIDE SEQUENCE [LARGE SCALE GENOMIC DNA]</scope>
    <source>
        <strain evidence="1 2">UAMH 10762</strain>
    </source>
</reference>
<keyword evidence="2" id="KW-1185">Reference proteome</keyword>
<evidence type="ECO:0000313" key="2">
    <source>
        <dbReference type="Proteomes" id="UP000011761"/>
    </source>
</evidence>
<sequence>MSDKLTCPRRSSIVGVQSCWVRLTNASVPSSDCALAQPLPALPRGCSVRRRNVDIWLAIVRMLGALYRGFMSRNPTLRCRFGCAISSSIA</sequence>
<evidence type="ECO:0000313" key="1">
    <source>
        <dbReference type="EMBL" id="EMC92742.1"/>
    </source>
</evidence>
<dbReference type="EMBL" id="KB445561">
    <property type="protein sequence ID" value="EMC92742.1"/>
    <property type="molecule type" value="Genomic_DNA"/>
</dbReference>
<dbReference type="AlphaFoldDB" id="M2LFC9"/>
<dbReference type="HOGENOM" id="CLU_2440490_0_0_1"/>
<dbReference type="KEGG" id="bcom:BAUCODRAFT_261101"/>
<dbReference type="GeneID" id="19110375"/>
<accession>M2LFC9</accession>
<protein>
    <submittedName>
        <fullName evidence="1">Uncharacterized protein</fullName>
    </submittedName>
</protein>
<dbReference type="RefSeq" id="XP_007680086.1">
    <property type="nucleotide sequence ID" value="XM_007681896.1"/>
</dbReference>
<dbReference type="Proteomes" id="UP000011761">
    <property type="component" value="Unassembled WGS sequence"/>
</dbReference>
<gene>
    <name evidence="1" type="ORF">BAUCODRAFT_261101</name>
</gene>
<name>M2LFC9_BAUPA</name>
<organism evidence="1 2">
    <name type="scientific">Baudoinia panamericana (strain UAMH 10762)</name>
    <name type="common">Angels' share fungus</name>
    <name type="synonym">Baudoinia compniacensis (strain UAMH 10762)</name>
    <dbReference type="NCBI Taxonomy" id="717646"/>
    <lineage>
        <taxon>Eukaryota</taxon>
        <taxon>Fungi</taxon>
        <taxon>Dikarya</taxon>
        <taxon>Ascomycota</taxon>
        <taxon>Pezizomycotina</taxon>
        <taxon>Dothideomycetes</taxon>
        <taxon>Dothideomycetidae</taxon>
        <taxon>Mycosphaerellales</taxon>
        <taxon>Teratosphaeriaceae</taxon>
        <taxon>Baudoinia</taxon>
    </lineage>
</organism>